<feature type="compositionally biased region" description="Low complexity" evidence="8">
    <location>
        <begin position="1080"/>
        <end position="1091"/>
    </location>
</feature>
<feature type="region of interest" description="Disordered" evidence="8">
    <location>
        <begin position="911"/>
        <end position="968"/>
    </location>
</feature>
<dbReference type="InterPro" id="IPR027267">
    <property type="entry name" value="AH/BAR_dom_sf"/>
</dbReference>
<dbReference type="InParanoid" id="A0A165JYJ9"/>
<accession>A0A165JYJ9</accession>
<feature type="compositionally biased region" description="Basic residues" evidence="8">
    <location>
        <begin position="211"/>
        <end position="222"/>
    </location>
</feature>
<keyword evidence="5" id="KW-0965">Cell junction</keyword>
<feature type="region of interest" description="Disordered" evidence="8">
    <location>
        <begin position="532"/>
        <end position="603"/>
    </location>
</feature>
<feature type="compositionally biased region" description="Pro residues" evidence="8">
    <location>
        <begin position="48"/>
        <end position="61"/>
    </location>
</feature>
<dbReference type="InterPro" id="IPR004148">
    <property type="entry name" value="BAR_dom"/>
</dbReference>
<evidence type="ECO:0000256" key="6">
    <source>
        <dbReference type="ARBA" id="ARBA00032587"/>
    </source>
</evidence>
<dbReference type="GO" id="GO:0035556">
    <property type="term" value="P:intracellular signal transduction"/>
    <property type="evidence" value="ECO:0007669"/>
    <property type="project" value="InterPro"/>
</dbReference>
<keyword evidence="12" id="KW-1185">Reference proteome</keyword>
<dbReference type="Proteomes" id="UP000076632">
    <property type="component" value="Unassembled WGS sequence"/>
</dbReference>
<comment type="subcellular location">
    <subcellularLocation>
        <location evidence="1">Cell junction</location>
    </subcellularLocation>
    <subcellularLocation>
        <location evidence="2">Golgi apparatus</location>
        <location evidence="2">Golgi stack</location>
    </subcellularLocation>
</comment>
<dbReference type="PANTHER" id="PTHR22834">
    <property type="entry name" value="NUCLEAR FUSION PROTEIN FUS2"/>
    <property type="match status" value="1"/>
</dbReference>
<dbReference type="InterPro" id="IPR001331">
    <property type="entry name" value="GDS_CDC24_CS"/>
</dbReference>
<feature type="compositionally biased region" description="Polar residues" evidence="8">
    <location>
        <begin position="1717"/>
        <end position="1728"/>
    </location>
</feature>
<feature type="compositionally biased region" description="Low complexity" evidence="8">
    <location>
        <begin position="236"/>
        <end position="247"/>
    </location>
</feature>
<feature type="region of interest" description="Disordered" evidence="8">
    <location>
        <begin position="161"/>
        <end position="181"/>
    </location>
</feature>
<evidence type="ECO:0000256" key="8">
    <source>
        <dbReference type="SAM" id="MobiDB-lite"/>
    </source>
</evidence>
<feature type="domain" description="BAR" evidence="10">
    <location>
        <begin position="1359"/>
        <end position="1572"/>
    </location>
</feature>
<feature type="compositionally biased region" description="Polar residues" evidence="8">
    <location>
        <begin position="167"/>
        <end position="179"/>
    </location>
</feature>
<organism evidence="11 12">
    <name type="scientific">Xylona heveae (strain CBS 132557 / TC161)</name>
    <dbReference type="NCBI Taxonomy" id="1328760"/>
    <lineage>
        <taxon>Eukaryota</taxon>
        <taxon>Fungi</taxon>
        <taxon>Dikarya</taxon>
        <taxon>Ascomycota</taxon>
        <taxon>Pezizomycotina</taxon>
        <taxon>Xylonomycetes</taxon>
        <taxon>Xylonales</taxon>
        <taxon>Xylonaceae</taxon>
        <taxon>Xylona</taxon>
    </lineage>
</organism>
<keyword evidence="4" id="KW-0344">Guanine-nucleotide releasing factor</keyword>
<feature type="compositionally biased region" description="Low complexity" evidence="8">
    <location>
        <begin position="21"/>
        <end position="31"/>
    </location>
</feature>
<dbReference type="PANTHER" id="PTHR22834:SF20">
    <property type="entry name" value="SH3 DOMAIN-CONTAINING PROTEIN"/>
    <property type="match status" value="1"/>
</dbReference>
<evidence type="ECO:0000259" key="9">
    <source>
        <dbReference type="PROSITE" id="PS50010"/>
    </source>
</evidence>
<dbReference type="Gene3D" id="1.20.1270.60">
    <property type="entry name" value="Arfaptin homology (AH) domain/BAR domain"/>
    <property type="match status" value="1"/>
</dbReference>
<feature type="compositionally biased region" description="Basic and acidic residues" evidence="8">
    <location>
        <begin position="440"/>
        <end position="449"/>
    </location>
</feature>
<sequence>MSSTNLDHNHYARLPLRHDGSTPSSADGSSSYPFPAHLPAVNNAYPQPSSPPPTSPLPPIPSAVHVRTASAQPQRPIIDTNIRSNPLDSHFGAIAAGLRRDDNSPDPHEFYRDSSFLQHDNHFDNHFAERQHRPPLFGELLLNLGYPPAGLPYGDAPRRYRRGSEGSMHSPNPVFSSGRRSPLDIVSPSSPTAWYLGVTPSLEGVDNMSRRPQRPSAHHRRARSDFTGIPAIPPTSSQAHLHASHLSPTNGSKHPISPTNPKRGRSQQSKIPLSTRRLSSATNSGGSSPSTRRSSLAENSPIHRFSPPKGISGIPRPTGKPATSSDQPALPPPQTVRSRHDNPKKDPGGNARLKVYVSAPPPKKSPPLRSSRPRMPVSAASTVASRAKVADRFLSNVNSSAASSAAKNSNVQPKKIPELGGIDLAARRERIQRALSSSMRELDRNDQNKAKRSGSRTPETRTNSSTPNTDRVGRGVLRNGSEQDSHQEALSDPMEAQPQVQNESIDQKPRNHAIAPLTLTTTGLPQVCDEETMTRETEFEEDASPTLGIPDNHEASSVSPEHKSLPHHERMGHLNNREEKARVNEYSESQAAETENKEESQRMFDSVLQLRDRTSLVSSAGEESIQIMLEQMSNLPNQDSTLNDTDQPVPATEHSTISKPPKLVNVSPGNLGGSSSQKAEAGSDGRCLETTSLLPEYNTETSGGQRQPKDQTPHQIPPSDIPTPGTGRWTLDSDQYSTINRVLDAYQDSTSVSPLLFQNLQQQLLSGSPEIARQAGWDQKAVTQLYMQGFSGNRWRDAASPARPPNLRLDSLEKHDLLSTPMIAPHDASITPATTTDAECSESDANSTGIGNTYAASSSPALSKESEMKSQQPARDPQDSPADPYKLLPEPLSEQDWGLLQNTSFFPLMEGEESPEYRPTPPPKDWENEQPAVPDKISLAKGESGQKHETATAARSERGGLYSSPLGSTGAGLGLAINVESSGDSPTVPALPNLYPPPLPAQSTMQSLADRSATAFSPPSPSVYSEQPSSNLLSSAPFESILTEMPTVEEGLPPIEDMTTQQENESSRPGSSQEQVLRDSVASSGHASLSSPEHRRLTRRRLLIKELVDTEYSFNQDMKVIQSIYKETSSAVDILTADDVRVLFGNTDEIVIFSEGFLDALKQAAASVYVMPKQSRWRLKSGSVSTANSSVINEGVLTGGQESTEEEKDRKTLIGETFMQHLSAMEKVYGDYLRNHEAANKKLQSLTPHPKVAIWLRECHACHQDITSAWDLDSLLVKPVQRILKYPLLLQNLIGETPKDHPDYKSLESSIREMKDTSHRINEMKRRAELVEQVVSRKRKDSDVRGGFSKAIGRRTEKFRQQVGLSDAIEDKGYDQVVAKFGPHFFQLHVVIRDVDSYITDVQTYVDCFHNFASALEGILEVSHINHPEVERRWRNFAKVVREISTISLPEHQNAVRKNIIEPMTSLLALHEGPQKVMQKRNKRLIDYSRFKSIKDRGDKPDKKTQEQADQFMALNDALKEELPKLYKLTANLVAACLDKFVHLQGQWQTEWQSRLETVLEQIKSPGRISDIIDQFSGDFSFTEAQLLCLGICNGSMLAEAANFLSPSTTLVNDESRRPSLYGGSRSRGLSLGSDASPSLPPPDLGQRHSGNFSLSPILGPLTGQQTGSHLLGQSALERMRTGSNSSGFFTPASPPLGKRSSSGTTVAQDLARPTFPRSSTGSVYSASHQEHPPLASPTRLLSEVFSSAMPMSDSPPTSQPTSPVHAESSQREFRVLFLAASVYEFNIDRARREAGYPYLTYVPGEVFDVIAEKGELWLARNQDDPTQQLGWIWSRHFAKLTND</sequence>
<dbReference type="SUPFAM" id="SSF48065">
    <property type="entry name" value="DBL homology domain (DH-domain)"/>
    <property type="match status" value="1"/>
</dbReference>
<dbReference type="GO" id="GO:0032955">
    <property type="term" value="P:regulation of division septum assembly"/>
    <property type="evidence" value="ECO:0007669"/>
    <property type="project" value="TreeGrafter"/>
</dbReference>
<dbReference type="PROSITE" id="PS50010">
    <property type="entry name" value="DH_2"/>
    <property type="match status" value="1"/>
</dbReference>
<dbReference type="STRING" id="1328760.A0A165JYJ9"/>
<dbReference type="SUPFAM" id="SSF103657">
    <property type="entry name" value="BAR/IMD domain-like"/>
    <property type="match status" value="1"/>
</dbReference>
<feature type="compositionally biased region" description="Basic and acidic residues" evidence="8">
    <location>
        <begin position="944"/>
        <end position="958"/>
    </location>
</feature>
<feature type="compositionally biased region" description="Basic and acidic residues" evidence="8">
    <location>
        <begin position="338"/>
        <end position="347"/>
    </location>
</feature>
<dbReference type="OrthoDB" id="10256089at2759"/>
<dbReference type="GeneID" id="28895899"/>
<feature type="region of interest" description="Disordered" evidence="8">
    <location>
        <begin position="1"/>
        <end position="84"/>
    </location>
</feature>
<feature type="region of interest" description="Disordered" evidence="8">
    <location>
        <begin position="1682"/>
        <end position="1736"/>
    </location>
</feature>
<evidence type="ECO:0000313" key="12">
    <source>
        <dbReference type="Proteomes" id="UP000076632"/>
    </source>
</evidence>
<dbReference type="InterPro" id="IPR000219">
    <property type="entry name" value="DH_dom"/>
</dbReference>
<feature type="region of interest" description="Disordered" evidence="8">
    <location>
        <begin position="1059"/>
        <end position="1095"/>
    </location>
</feature>
<feature type="region of interest" description="Disordered" evidence="8">
    <location>
        <begin position="1610"/>
        <end position="1668"/>
    </location>
</feature>
<feature type="region of interest" description="Disordered" evidence="8">
    <location>
        <begin position="435"/>
        <end position="511"/>
    </location>
</feature>
<keyword evidence="7" id="KW-0175">Coiled coil</keyword>
<dbReference type="InterPro" id="IPR051492">
    <property type="entry name" value="Dynamin-Rho_GEF"/>
</dbReference>
<dbReference type="EMBL" id="KV407454">
    <property type="protein sequence ID" value="KZF26789.1"/>
    <property type="molecule type" value="Genomic_DNA"/>
</dbReference>
<dbReference type="RefSeq" id="XP_018192344.1">
    <property type="nucleotide sequence ID" value="XM_018330762.1"/>
</dbReference>
<dbReference type="Gene3D" id="1.20.900.10">
    <property type="entry name" value="Dbl homology (DH) domain"/>
    <property type="match status" value="1"/>
</dbReference>
<dbReference type="PROSITE" id="PS51021">
    <property type="entry name" value="BAR"/>
    <property type="match status" value="1"/>
</dbReference>
<feature type="compositionally biased region" description="Low complexity" evidence="8">
    <location>
        <begin position="367"/>
        <end position="378"/>
    </location>
</feature>
<dbReference type="OMA" id="DQVGWIW"/>
<dbReference type="SMART" id="SM00325">
    <property type="entry name" value="RhoGEF"/>
    <property type="match status" value="1"/>
</dbReference>
<dbReference type="GO" id="GO:0005085">
    <property type="term" value="F:guanyl-nucleotide exchange factor activity"/>
    <property type="evidence" value="ECO:0007669"/>
    <property type="project" value="UniProtKB-KW"/>
</dbReference>
<protein>
    <recommendedName>
        <fullName evidence="3">Dynamin-binding protein</fullName>
    </recommendedName>
    <alternativeName>
        <fullName evidence="6">Scaffold protein Tuba</fullName>
    </alternativeName>
</protein>
<feature type="region of interest" description="Disordered" evidence="8">
    <location>
        <begin position="202"/>
        <end position="380"/>
    </location>
</feature>
<evidence type="ECO:0000259" key="10">
    <source>
        <dbReference type="PROSITE" id="PS51021"/>
    </source>
</evidence>
<dbReference type="GO" id="GO:0031991">
    <property type="term" value="P:regulation of actomyosin contractile ring contraction"/>
    <property type="evidence" value="ECO:0007669"/>
    <property type="project" value="TreeGrafter"/>
</dbReference>
<name>A0A165JYJ9_XYLHT</name>
<gene>
    <name evidence="11" type="ORF">L228DRAFT_235810</name>
</gene>
<dbReference type="InterPro" id="IPR035899">
    <property type="entry name" value="DBL_dom_sf"/>
</dbReference>
<evidence type="ECO:0000256" key="5">
    <source>
        <dbReference type="ARBA" id="ARBA00022949"/>
    </source>
</evidence>
<feature type="coiled-coil region" evidence="7">
    <location>
        <begin position="1307"/>
        <end position="1341"/>
    </location>
</feature>
<feature type="compositionally biased region" description="Polar residues" evidence="8">
    <location>
        <begin position="455"/>
        <end position="469"/>
    </location>
</feature>
<evidence type="ECO:0000256" key="4">
    <source>
        <dbReference type="ARBA" id="ARBA00022658"/>
    </source>
</evidence>
<feature type="compositionally biased region" description="Polar residues" evidence="8">
    <location>
        <begin position="248"/>
        <end position="278"/>
    </location>
</feature>
<dbReference type="CDD" id="cd07589">
    <property type="entry name" value="BAR_DNMBP"/>
    <property type="match status" value="1"/>
</dbReference>
<reference evidence="11 12" key="1">
    <citation type="journal article" date="2016" name="Fungal Biol.">
        <title>The genome of Xylona heveae provides a window into fungal endophytism.</title>
        <authorList>
            <person name="Gazis R."/>
            <person name="Kuo A."/>
            <person name="Riley R."/>
            <person name="LaButti K."/>
            <person name="Lipzen A."/>
            <person name="Lin J."/>
            <person name="Amirebrahimi M."/>
            <person name="Hesse C.N."/>
            <person name="Spatafora J.W."/>
            <person name="Henrissat B."/>
            <person name="Hainaut M."/>
            <person name="Grigoriev I.V."/>
            <person name="Hibbett D.S."/>
        </authorList>
    </citation>
    <scope>NUCLEOTIDE SEQUENCE [LARGE SCALE GENOMIC DNA]</scope>
    <source>
        <strain evidence="11 12">TC161</strain>
    </source>
</reference>
<dbReference type="PROSITE" id="PS00741">
    <property type="entry name" value="DH_1"/>
    <property type="match status" value="1"/>
</dbReference>
<evidence type="ECO:0000256" key="2">
    <source>
        <dbReference type="ARBA" id="ARBA00004348"/>
    </source>
</evidence>
<feature type="compositionally biased region" description="Basic and acidic residues" evidence="8">
    <location>
        <begin position="560"/>
        <end position="585"/>
    </location>
</feature>
<feature type="region of interest" description="Disordered" evidence="8">
    <location>
        <begin position="826"/>
        <end position="898"/>
    </location>
</feature>
<feature type="compositionally biased region" description="Polar residues" evidence="8">
    <location>
        <begin position="831"/>
        <end position="861"/>
    </location>
</feature>
<dbReference type="GO" id="GO:0005795">
    <property type="term" value="C:Golgi stack"/>
    <property type="evidence" value="ECO:0007669"/>
    <property type="project" value="UniProtKB-SubCell"/>
</dbReference>
<evidence type="ECO:0000313" key="11">
    <source>
        <dbReference type="EMBL" id="KZF26789.1"/>
    </source>
</evidence>
<feature type="region of interest" description="Disordered" evidence="8">
    <location>
        <begin position="982"/>
        <end position="1031"/>
    </location>
</feature>
<evidence type="ECO:0000256" key="3">
    <source>
        <dbReference type="ARBA" id="ARBA00018186"/>
    </source>
</evidence>
<evidence type="ECO:0000256" key="7">
    <source>
        <dbReference type="SAM" id="Coils"/>
    </source>
</evidence>
<feature type="compositionally biased region" description="Polar residues" evidence="8">
    <location>
        <begin position="636"/>
        <end position="646"/>
    </location>
</feature>
<dbReference type="FunFam" id="1.20.900.10:FF:000053">
    <property type="entry name" value="Rho guanyl nucleotide exchange factor, putative"/>
    <property type="match status" value="1"/>
</dbReference>
<feature type="compositionally biased region" description="Polar residues" evidence="8">
    <location>
        <begin position="689"/>
        <end position="705"/>
    </location>
</feature>
<dbReference type="CDD" id="cd00160">
    <property type="entry name" value="RhoGEF"/>
    <property type="match status" value="1"/>
</dbReference>
<proteinExistence type="predicted"/>
<feature type="compositionally biased region" description="Low complexity" evidence="8">
    <location>
        <begin position="1619"/>
        <end position="1638"/>
    </location>
</feature>
<evidence type="ECO:0000256" key="1">
    <source>
        <dbReference type="ARBA" id="ARBA00004282"/>
    </source>
</evidence>
<feature type="domain" description="DH" evidence="9">
    <location>
        <begin position="1099"/>
        <end position="1324"/>
    </location>
</feature>
<feature type="compositionally biased region" description="Low complexity" evidence="8">
    <location>
        <begin position="279"/>
        <end position="294"/>
    </location>
</feature>
<feature type="compositionally biased region" description="Polar residues" evidence="8">
    <location>
        <begin position="1059"/>
        <end position="1075"/>
    </location>
</feature>
<feature type="region of interest" description="Disordered" evidence="8">
    <location>
        <begin position="636"/>
        <end position="729"/>
    </location>
</feature>
<dbReference type="Pfam" id="PF00621">
    <property type="entry name" value="RhoGEF"/>
    <property type="match status" value="1"/>
</dbReference>
<feature type="compositionally biased region" description="Polar residues" evidence="8">
    <location>
        <begin position="1001"/>
        <end position="1031"/>
    </location>
</feature>